<dbReference type="Ensembl" id="ENSMMOT00000006089.1">
    <property type="protein sequence ID" value="ENSMMOP00000005980.1"/>
    <property type="gene ID" value="ENSMMOG00000004690.1"/>
</dbReference>
<dbReference type="Proteomes" id="UP000261620">
    <property type="component" value="Unplaced"/>
</dbReference>
<protein>
    <submittedName>
        <fullName evidence="2">Uncharacterized protein</fullName>
    </submittedName>
</protein>
<dbReference type="PANTHER" id="PTHR31206">
    <property type="entry name" value="LP10445P"/>
    <property type="match status" value="1"/>
</dbReference>
<dbReference type="OMA" id="NFESVEM"/>
<dbReference type="PANTHER" id="PTHR31206:SF5">
    <property type="entry name" value="PROTEIN FAM177A1"/>
    <property type="match status" value="1"/>
</dbReference>
<dbReference type="Pfam" id="PF14774">
    <property type="entry name" value="FAM177"/>
    <property type="match status" value="1"/>
</dbReference>
<reference evidence="2" key="1">
    <citation type="submission" date="2025-08" db="UniProtKB">
        <authorList>
            <consortium name="Ensembl"/>
        </authorList>
    </citation>
    <scope>IDENTIFICATION</scope>
</reference>
<feature type="region of interest" description="Disordered" evidence="1">
    <location>
        <begin position="191"/>
        <end position="212"/>
    </location>
</feature>
<dbReference type="AlphaFoldDB" id="A0A3Q4ANQ5"/>
<keyword evidence="3" id="KW-1185">Reference proteome</keyword>
<dbReference type="InterPro" id="IPR028260">
    <property type="entry name" value="FAM177"/>
</dbReference>
<reference evidence="2" key="2">
    <citation type="submission" date="2025-09" db="UniProtKB">
        <authorList>
            <consortium name="Ensembl"/>
        </authorList>
    </citation>
    <scope>IDENTIFICATION</scope>
</reference>
<name>A0A3Q4ANQ5_MOLML</name>
<feature type="region of interest" description="Disordered" evidence="1">
    <location>
        <begin position="149"/>
        <end position="179"/>
    </location>
</feature>
<organism evidence="2 3">
    <name type="scientific">Mola mola</name>
    <name type="common">Ocean sunfish</name>
    <name type="synonym">Tetraodon mola</name>
    <dbReference type="NCBI Taxonomy" id="94237"/>
    <lineage>
        <taxon>Eukaryota</taxon>
        <taxon>Metazoa</taxon>
        <taxon>Chordata</taxon>
        <taxon>Craniata</taxon>
        <taxon>Vertebrata</taxon>
        <taxon>Euteleostomi</taxon>
        <taxon>Actinopterygii</taxon>
        <taxon>Neopterygii</taxon>
        <taxon>Teleostei</taxon>
        <taxon>Neoteleostei</taxon>
        <taxon>Acanthomorphata</taxon>
        <taxon>Eupercaria</taxon>
        <taxon>Tetraodontiformes</taxon>
        <taxon>Molidae</taxon>
        <taxon>Mola</taxon>
    </lineage>
</organism>
<sequence>MTDLSLFLTNVNVSFGQNMETNKNPGGATDFEMVEMENSARRQPRVKVPRRTIYFASGETMEEYSTDEEEEEEQNFTNVSNVIRFIWLFLVTLNLGHVLNLTLWCVCVSHTVCDYMGERLAALLGITTPKYQYAIDEYYRMKKEEEEEENRLAEAAERRFGEEQRAEHEALPATTEQPEVSGASFVNISFDLEPEPPLSTQDTIRVPSALPS</sequence>
<dbReference type="STRING" id="94237.ENSMMOP00000005980"/>
<accession>A0A3Q4ANQ5</accession>
<proteinExistence type="predicted"/>
<evidence type="ECO:0000313" key="2">
    <source>
        <dbReference type="Ensembl" id="ENSMMOP00000005980.1"/>
    </source>
</evidence>
<evidence type="ECO:0000313" key="3">
    <source>
        <dbReference type="Proteomes" id="UP000261620"/>
    </source>
</evidence>
<evidence type="ECO:0000256" key="1">
    <source>
        <dbReference type="SAM" id="MobiDB-lite"/>
    </source>
</evidence>
<feature type="compositionally biased region" description="Basic and acidic residues" evidence="1">
    <location>
        <begin position="149"/>
        <end position="170"/>
    </location>
</feature>